<dbReference type="AlphaFoldDB" id="A0A9N9ZGW3"/>
<reference evidence="3" key="1">
    <citation type="submission" date="2019-06" db="EMBL/GenBank/DDBJ databases">
        <authorList>
            <person name="Broberg M."/>
        </authorList>
    </citation>
    <scope>NUCLEOTIDE SEQUENCE [LARGE SCALE GENOMIC DNA]</scope>
</reference>
<evidence type="ECO:0000313" key="2">
    <source>
        <dbReference type="EMBL" id="CAH0054944.1"/>
    </source>
</evidence>
<keyword evidence="3" id="KW-1185">Reference proteome</keyword>
<evidence type="ECO:0000259" key="1">
    <source>
        <dbReference type="Pfam" id="PF06985"/>
    </source>
</evidence>
<dbReference type="PANTHER" id="PTHR24148:SF64">
    <property type="entry name" value="HETEROKARYON INCOMPATIBILITY DOMAIN-CONTAINING PROTEIN"/>
    <property type="match status" value="1"/>
</dbReference>
<dbReference type="OrthoDB" id="3553147at2759"/>
<feature type="domain" description="Heterokaryon incompatibility" evidence="1">
    <location>
        <begin position="48"/>
        <end position="228"/>
    </location>
</feature>
<proteinExistence type="predicted"/>
<protein>
    <recommendedName>
        <fullName evidence="1">Heterokaryon incompatibility domain-containing protein</fullName>
    </recommendedName>
</protein>
<gene>
    <name evidence="2" type="ORF">CSOL1703_00016845</name>
</gene>
<dbReference type="Proteomes" id="UP000775872">
    <property type="component" value="Unassembled WGS sequence"/>
</dbReference>
<comment type="caution">
    <text evidence="2">The sequence shown here is derived from an EMBL/GenBank/DDBJ whole genome shotgun (WGS) entry which is preliminary data.</text>
</comment>
<dbReference type="InterPro" id="IPR010730">
    <property type="entry name" value="HET"/>
</dbReference>
<reference evidence="2 3" key="2">
    <citation type="submission" date="2021-10" db="EMBL/GenBank/DDBJ databases">
        <authorList>
            <person name="Piombo E."/>
        </authorList>
    </citation>
    <scope>NUCLEOTIDE SEQUENCE [LARGE SCALE GENOMIC DNA]</scope>
</reference>
<name>A0A9N9ZGW3_9HYPO</name>
<dbReference type="Pfam" id="PF26639">
    <property type="entry name" value="Het-6_barrel"/>
    <property type="match status" value="1"/>
</dbReference>
<dbReference type="Pfam" id="PF06985">
    <property type="entry name" value="HET"/>
    <property type="match status" value="1"/>
</dbReference>
<sequence>MASSFKYTSLQLTEIRLLVLHPGQDQDVLCGSIAVAQHNPEQGNVPQYEAISYAWGDQTSPDHITLRALPNAESTVIDSNDGNATEAESSLSIGQNLGAVLRHLRHEADTRILWCDSICINQQDFDERAAQVRRMGEIFKHAQRVIAWLGLPDDHSHLAIQTLQQCADYIDFSNEEEAMLANKINLKREAAALVTDMETNLPLSPQQWTSLEALLSRSWFRRLWVRQEILLANKETVAMVGKDSIPFLHFSGAIDLISIKRMTLEAIRPLHLSVHFFNMRTFSFLRHLRDLFTLIAFTHNCEVTNERDRIYGLLGLAEGPFVSKISIDYKKGVKEVYRDALIDATEWHSDLKLLSFCDSASEPTWIPDFHRIQGLRPITHARAALASDVEGKVLDFAHIWLQGIRCDSIAELLGPPDGEDRPNEQLRAAIVRGAIRFLGPDPDLWTQDEVKKFCLGILVNDFHLYPPQIDGLKSYLASLVRSEDTVPEAHFLQFIYYLTGRSLYFTRMGYVILGPRGCRIGDVVCVFLGSPLPTVLRPMENGEYQVRGPASHPALLNGEALLGPLAEGWRIRYTTRALDPVFECPHGKHYRIDPRLNDVPIPEGKELRWRDNGTPFWYTAEIDRWSNFDPRVSMEELTNRGVKVEKFTLS</sequence>
<dbReference type="EMBL" id="CABFOC020000053">
    <property type="protein sequence ID" value="CAH0054944.1"/>
    <property type="molecule type" value="Genomic_DNA"/>
</dbReference>
<dbReference type="InterPro" id="IPR052895">
    <property type="entry name" value="HetReg/Transcr_Mod"/>
</dbReference>
<dbReference type="PANTHER" id="PTHR24148">
    <property type="entry name" value="ANKYRIN REPEAT DOMAIN-CONTAINING PROTEIN 39 HOMOLOG-RELATED"/>
    <property type="match status" value="1"/>
</dbReference>
<accession>A0A9N9ZGW3</accession>
<organism evidence="2 3">
    <name type="scientific">Clonostachys solani</name>
    <dbReference type="NCBI Taxonomy" id="160281"/>
    <lineage>
        <taxon>Eukaryota</taxon>
        <taxon>Fungi</taxon>
        <taxon>Dikarya</taxon>
        <taxon>Ascomycota</taxon>
        <taxon>Pezizomycotina</taxon>
        <taxon>Sordariomycetes</taxon>
        <taxon>Hypocreomycetidae</taxon>
        <taxon>Hypocreales</taxon>
        <taxon>Bionectriaceae</taxon>
        <taxon>Clonostachys</taxon>
    </lineage>
</organism>
<evidence type="ECO:0000313" key="3">
    <source>
        <dbReference type="Proteomes" id="UP000775872"/>
    </source>
</evidence>